<accession>A0AAN9YV97</accession>
<comment type="caution">
    <text evidence="2">The sequence shown here is derived from an EMBL/GenBank/DDBJ whole genome shotgun (WGS) entry which is preliminary data.</text>
</comment>
<feature type="chain" id="PRO_5042888802" evidence="1">
    <location>
        <begin position="19"/>
        <end position="161"/>
    </location>
</feature>
<gene>
    <name evidence="2" type="ORF">SLS62_002685</name>
</gene>
<evidence type="ECO:0000256" key="1">
    <source>
        <dbReference type="SAM" id="SignalP"/>
    </source>
</evidence>
<dbReference type="AlphaFoldDB" id="A0AAN9YV97"/>
<sequence>MKPTTFLVSALAAAAASAAPTSTSTCKRASVDLAAFNQFAFQNQDLQYFNAINGLDLNGLVQLSVSNGLDLGVFQSVFVQDVVDVNALLQLQQVALLAQLGGLGLLGGVDLTAVQIDVLNLGLLGDAIGGFDLSSLVDQALVPQLQTVIQQTDITAVVLKK</sequence>
<dbReference type="Proteomes" id="UP001320420">
    <property type="component" value="Unassembled WGS sequence"/>
</dbReference>
<evidence type="ECO:0000313" key="3">
    <source>
        <dbReference type="Proteomes" id="UP001320420"/>
    </source>
</evidence>
<organism evidence="2 3">
    <name type="scientific">Diatrype stigma</name>
    <dbReference type="NCBI Taxonomy" id="117547"/>
    <lineage>
        <taxon>Eukaryota</taxon>
        <taxon>Fungi</taxon>
        <taxon>Dikarya</taxon>
        <taxon>Ascomycota</taxon>
        <taxon>Pezizomycotina</taxon>
        <taxon>Sordariomycetes</taxon>
        <taxon>Xylariomycetidae</taxon>
        <taxon>Xylariales</taxon>
        <taxon>Diatrypaceae</taxon>
        <taxon>Diatrype</taxon>
    </lineage>
</organism>
<name>A0AAN9YV97_9PEZI</name>
<proteinExistence type="predicted"/>
<keyword evidence="3" id="KW-1185">Reference proteome</keyword>
<evidence type="ECO:0000313" key="2">
    <source>
        <dbReference type="EMBL" id="KAK7755180.1"/>
    </source>
</evidence>
<protein>
    <submittedName>
        <fullName evidence="2">Uncharacterized protein</fullName>
    </submittedName>
</protein>
<feature type="signal peptide" evidence="1">
    <location>
        <begin position="1"/>
        <end position="18"/>
    </location>
</feature>
<keyword evidence="1" id="KW-0732">Signal</keyword>
<dbReference type="EMBL" id="JAKJXP020000014">
    <property type="protein sequence ID" value="KAK7755180.1"/>
    <property type="molecule type" value="Genomic_DNA"/>
</dbReference>
<reference evidence="2 3" key="1">
    <citation type="submission" date="2024-02" db="EMBL/GenBank/DDBJ databases">
        <title>De novo assembly and annotation of 12 fungi associated with fruit tree decline syndrome in Ontario, Canada.</title>
        <authorList>
            <person name="Sulman M."/>
            <person name="Ellouze W."/>
            <person name="Ilyukhin E."/>
        </authorList>
    </citation>
    <scope>NUCLEOTIDE SEQUENCE [LARGE SCALE GENOMIC DNA]</scope>
    <source>
        <strain evidence="2 3">M11/M66-122</strain>
    </source>
</reference>